<dbReference type="GO" id="GO:0000978">
    <property type="term" value="F:RNA polymerase II cis-regulatory region sequence-specific DNA binding"/>
    <property type="evidence" value="ECO:0007669"/>
    <property type="project" value="TreeGrafter"/>
</dbReference>
<feature type="compositionally biased region" description="Low complexity" evidence="6">
    <location>
        <begin position="45"/>
        <end position="57"/>
    </location>
</feature>
<feature type="compositionally biased region" description="Polar residues" evidence="6">
    <location>
        <begin position="543"/>
        <end position="556"/>
    </location>
</feature>
<sequence>MAQNPRMFDPGALAVRFPQAASAAMATHTHTHVQMLSPPHTHTHQAQSQPQLSAAPPDLKPNFYNPYHVKHRRRTTKEQLSLLESTFKTTPKPTSEVRKSLALTLNMTAREVQIWFQNRRAKQKNMMLRASSATETSPGAADRDKLSAGPDALPNVDTSCSSAILSALLPASAKHMRATSADHAQPPQHAPRRHSDIPVSLLQPETASVTARRLVTAAPTIMAAATTSPTECTPPLSSGPQDSLQRLFAQPPASSSRPMQPNVQNHAHMQRKQKRAGAADSDRYHTARVHQEAFDGTNKLPLKPDDLSPRSVDEQFSLLDPSNLPTFMMPGASSNGALGAGFSSMGAAGFGGAHMPTLGISPQQSMSYGSTNMGVCWPSSLPYGAHQQQQQQQPLQSLSGQPASAMSQGVPPTDMSLLFSGLLGLGSTGSTSAGNVTGSSQYPGLSLNTLGLSGIASGGGPASAPVNSSMSPADLAFGSSDPTLALYQTLFLLGQRPPPQQQQQQGRGSSNGARGAGLAPAHTNNSNSNSNISPLSPPESIEMTSPGTSNSPSNKPATGVTLMSPPPIPGSAFAPYDAQPKQQQQHRQHRAMFMPTSVAYSHLVGASGINDASSILPTTTTTTTSDIFASTNTTSTSK</sequence>
<evidence type="ECO:0000259" key="7">
    <source>
        <dbReference type="PROSITE" id="PS50071"/>
    </source>
</evidence>
<proteinExistence type="predicted"/>
<feature type="compositionally biased region" description="Low complexity" evidence="6">
    <location>
        <begin position="387"/>
        <end position="402"/>
    </location>
</feature>
<evidence type="ECO:0000256" key="2">
    <source>
        <dbReference type="ARBA" id="ARBA00023155"/>
    </source>
</evidence>
<evidence type="ECO:0000256" key="1">
    <source>
        <dbReference type="ARBA" id="ARBA00023125"/>
    </source>
</evidence>
<dbReference type="InterPro" id="IPR051000">
    <property type="entry name" value="Homeobox_DNA-bind_prot"/>
</dbReference>
<dbReference type="CDD" id="cd00086">
    <property type="entry name" value="homeodomain"/>
    <property type="match status" value="1"/>
</dbReference>
<dbReference type="Gene3D" id="1.10.10.60">
    <property type="entry name" value="Homeodomain-like"/>
    <property type="match status" value="1"/>
</dbReference>
<dbReference type="Pfam" id="PF00046">
    <property type="entry name" value="Homeodomain"/>
    <property type="match status" value="1"/>
</dbReference>
<reference evidence="8" key="1">
    <citation type="submission" date="2022-07" db="EMBL/GenBank/DDBJ databases">
        <title>Phylogenomic reconstructions and comparative analyses of Kickxellomycotina fungi.</title>
        <authorList>
            <person name="Reynolds N.K."/>
            <person name="Stajich J.E."/>
            <person name="Barry K."/>
            <person name="Grigoriev I.V."/>
            <person name="Crous P."/>
            <person name="Smith M.E."/>
        </authorList>
    </citation>
    <scope>NUCLEOTIDE SEQUENCE</scope>
    <source>
        <strain evidence="8">NBRC 105413</strain>
    </source>
</reference>
<dbReference type="InterPro" id="IPR001356">
    <property type="entry name" value="HD"/>
</dbReference>
<keyword evidence="9" id="KW-1185">Reference proteome</keyword>
<dbReference type="PANTHER" id="PTHR24324:SF9">
    <property type="entry name" value="HOMEOBOX DOMAIN-CONTAINING PROTEIN"/>
    <property type="match status" value="1"/>
</dbReference>
<keyword evidence="1 4" id="KW-0238">DNA-binding</keyword>
<dbReference type="EMBL" id="JANBOH010000007">
    <property type="protein sequence ID" value="KAJ1648324.1"/>
    <property type="molecule type" value="Genomic_DNA"/>
</dbReference>
<feature type="compositionally biased region" description="Polar residues" evidence="6">
    <location>
        <begin position="252"/>
        <end position="267"/>
    </location>
</feature>
<dbReference type="SMART" id="SM00389">
    <property type="entry name" value="HOX"/>
    <property type="match status" value="1"/>
</dbReference>
<gene>
    <name evidence="8" type="ORF">LPJ64_000377</name>
</gene>
<evidence type="ECO:0000256" key="6">
    <source>
        <dbReference type="SAM" id="MobiDB-lite"/>
    </source>
</evidence>
<comment type="caution">
    <text evidence="8">The sequence shown here is derived from an EMBL/GenBank/DDBJ whole genome shotgun (WGS) entry which is preliminary data.</text>
</comment>
<feature type="region of interest" description="Disordered" evidence="6">
    <location>
        <begin position="128"/>
        <end position="150"/>
    </location>
</feature>
<accession>A0A9W8CMX8</accession>
<feature type="region of interest" description="Disordered" evidence="6">
    <location>
        <begin position="36"/>
        <end position="75"/>
    </location>
</feature>
<comment type="subcellular location">
    <subcellularLocation>
        <location evidence="4 5">Nucleus</location>
    </subcellularLocation>
</comment>
<dbReference type="Proteomes" id="UP001145021">
    <property type="component" value="Unassembled WGS sequence"/>
</dbReference>
<feature type="domain" description="Homeobox" evidence="7">
    <location>
        <begin position="66"/>
        <end position="126"/>
    </location>
</feature>
<feature type="region of interest" description="Disordered" evidence="6">
    <location>
        <begin position="384"/>
        <end position="411"/>
    </location>
</feature>
<keyword evidence="3 4" id="KW-0539">Nucleus</keyword>
<evidence type="ECO:0000256" key="5">
    <source>
        <dbReference type="RuleBase" id="RU000682"/>
    </source>
</evidence>
<feature type="compositionally biased region" description="Low complexity" evidence="6">
    <location>
        <begin position="501"/>
        <end position="542"/>
    </location>
</feature>
<feature type="region of interest" description="Disordered" evidence="6">
    <location>
        <begin position="497"/>
        <end position="589"/>
    </location>
</feature>
<evidence type="ECO:0000313" key="8">
    <source>
        <dbReference type="EMBL" id="KAJ1648324.1"/>
    </source>
</evidence>
<dbReference type="InterPro" id="IPR017970">
    <property type="entry name" value="Homeobox_CS"/>
</dbReference>
<feature type="DNA-binding region" description="Homeobox" evidence="4">
    <location>
        <begin position="68"/>
        <end position="127"/>
    </location>
</feature>
<keyword evidence="2 4" id="KW-0371">Homeobox</keyword>
<organism evidence="8 9">
    <name type="scientific">Coemansia asiatica</name>
    <dbReference type="NCBI Taxonomy" id="1052880"/>
    <lineage>
        <taxon>Eukaryota</taxon>
        <taxon>Fungi</taxon>
        <taxon>Fungi incertae sedis</taxon>
        <taxon>Zoopagomycota</taxon>
        <taxon>Kickxellomycotina</taxon>
        <taxon>Kickxellomycetes</taxon>
        <taxon>Kickxellales</taxon>
        <taxon>Kickxellaceae</taxon>
        <taxon>Coemansia</taxon>
    </lineage>
</organism>
<dbReference type="AlphaFoldDB" id="A0A9W8CMX8"/>
<feature type="region of interest" description="Disordered" evidence="6">
    <location>
        <begin position="176"/>
        <end position="199"/>
    </location>
</feature>
<protein>
    <recommendedName>
        <fullName evidence="7">Homeobox domain-containing protein</fullName>
    </recommendedName>
</protein>
<dbReference type="InterPro" id="IPR009057">
    <property type="entry name" value="Homeodomain-like_sf"/>
</dbReference>
<dbReference type="PANTHER" id="PTHR24324">
    <property type="entry name" value="HOMEOBOX PROTEIN HHEX"/>
    <property type="match status" value="1"/>
</dbReference>
<name>A0A9W8CMX8_9FUNG</name>
<evidence type="ECO:0000256" key="4">
    <source>
        <dbReference type="PROSITE-ProRule" id="PRU00108"/>
    </source>
</evidence>
<dbReference type="GO" id="GO:0030154">
    <property type="term" value="P:cell differentiation"/>
    <property type="evidence" value="ECO:0007669"/>
    <property type="project" value="TreeGrafter"/>
</dbReference>
<dbReference type="PROSITE" id="PS50071">
    <property type="entry name" value="HOMEOBOX_2"/>
    <property type="match status" value="1"/>
</dbReference>
<evidence type="ECO:0000256" key="3">
    <source>
        <dbReference type="ARBA" id="ARBA00023242"/>
    </source>
</evidence>
<dbReference type="GO" id="GO:0005634">
    <property type="term" value="C:nucleus"/>
    <property type="evidence" value="ECO:0007669"/>
    <property type="project" value="UniProtKB-SubCell"/>
</dbReference>
<dbReference type="GO" id="GO:0000981">
    <property type="term" value="F:DNA-binding transcription factor activity, RNA polymerase II-specific"/>
    <property type="evidence" value="ECO:0007669"/>
    <property type="project" value="InterPro"/>
</dbReference>
<dbReference type="PROSITE" id="PS00027">
    <property type="entry name" value="HOMEOBOX_1"/>
    <property type="match status" value="1"/>
</dbReference>
<dbReference type="SUPFAM" id="SSF46689">
    <property type="entry name" value="Homeodomain-like"/>
    <property type="match status" value="1"/>
</dbReference>
<evidence type="ECO:0000313" key="9">
    <source>
        <dbReference type="Proteomes" id="UP001145021"/>
    </source>
</evidence>
<feature type="region of interest" description="Disordered" evidence="6">
    <location>
        <begin position="250"/>
        <end position="279"/>
    </location>
</feature>